<dbReference type="InterPro" id="IPR013786">
    <property type="entry name" value="AcylCoA_DH/ox_N"/>
</dbReference>
<feature type="domain" description="Acyl-CoA dehydrogenase/oxidase N-terminal" evidence="2">
    <location>
        <begin position="20"/>
        <end position="100"/>
    </location>
</feature>
<dbReference type="InterPro" id="IPR037069">
    <property type="entry name" value="AcylCoA_DH/ox_N_sf"/>
</dbReference>
<feature type="domain" description="Acyl-CoA dehydrogenase C-terminal" evidence="3">
    <location>
        <begin position="246"/>
        <end position="379"/>
    </location>
</feature>
<dbReference type="PANTHER" id="PTHR43884:SF25">
    <property type="entry name" value="ACYL-COA DEHYDROGENASE YDBM-RELATED"/>
    <property type="match status" value="1"/>
</dbReference>
<proteinExistence type="predicted"/>
<evidence type="ECO:0000259" key="3">
    <source>
        <dbReference type="Pfam" id="PF08028"/>
    </source>
</evidence>
<keyword evidence="5" id="KW-1185">Reference proteome</keyword>
<dbReference type="Gene3D" id="1.10.540.10">
    <property type="entry name" value="Acyl-CoA dehydrogenase/oxidase, N-terminal domain"/>
    <property type="match status" value="1"/>
</dbReference>
<name>A0ABS9TCL2_9PSEU</name>
<dbReference type="Gene3D" id="2.40.110.10">
    <property type="entry name" value="Butyryl-CoA Dehydrogenase, subunit A, domain 2"/>
    <property type="match status" value="1"/>
</dbReference>
<keyword evidence="1" id="KW-0560">Oxidoreductase</keyword>
<dbReference type="SUPFAM" id="SSF47203">
    <property type="entry name" value="Acyl-CoA dehydrogenase C-terminal domain-like"/>
    <property type="match status" value="1"/>
</dbReference>
<dbReference type="PANTHER" id="PTHR43884">
    <property type="entry name" value="ACYL-COA DEHYDROGENASE"/>
    <property type="match status" value="1"/>
</dbReference>
<evidence type="ECO:0000259" key="2">
    <source>
        <dbReference type="Pfam" id="PF02771"/>
    </source>
</evidence>
<dbReference type="InterPro" id="IPR013107">
    <property type="entry name" value="Acyl-CoA_DH_C"/>
</dbReference>
<dbReference type="InterPro" id="IPR009100">
    <property type="entry name" value="AcylCoA_DH/oxidase_NM_dom_sf"/>
</dbReference>
<dbReference type="Gene3D" id="1.20.140.10">
    <property type="entry name" value="Butyryl-CoA Dehydrogenase, subunit A, domain 3"/>
    <property type="match status" value="1"/>
</dbReference>
<evidence type="ECO:0000313" key="5">
    <source>
        <dbReference type="Proteomes" id="UP001299970"/>
    </source>
</evidence>
<dbReference type="InterPro" id="IPR036250">
    <property type="entry name" value="AcylCo_DH-like_C"/>
</dbReference>
<organism evidence="4 5">
    <name type="scientific">Pseudonocardia alaniniphila</name>
    <dbReference type="NCBI Taxonomy" id="75291"/>
    <lineage>
        <taxon>Bacteria</taxon>
        <taxon>Bacillati</taxon>
        <taxon>Actinomycetota</taxon>
        <taxon>Actinomycetes</taxon>
        <taxon>Pseudonocardiales</taxon>
        <taxon>Pseudonocardiaceae</taxon>
        <taxon>Pseudonocardia</taxon>
    </lineage>
</organism>
<dbReference type="SUPFAM" id="SSF56645">
    <property type="entry name" value="Acyl-CoA dehydrogenase NM domain-like"/>
    <property type="match status" value="1"/>
</dbReference>
<sequence>MHAPHLAPTLNDSTDSTRAALLDAVRAIAPVLRDNADRAECESRLTAEAAEALRAAGLFRLGVPRAVGGSEAGLATCIAVVSEVAVACPSSAWVVALSYGIQHIGASFGDTVRREVWGDGPDVAMCGSFTGLGLTATRTEGGQIVSGRWPSSSGCYQAGWSAIGMPILDENDVPIDQALAIVPRDSLSIEDTWDMVGMRGTGSHTLVGERVFVPDHRIRRFADIAEGASRAGEPVYRIPTGSLSLALVAPLHGIARAVFAQTMELVDGGKPLAMSIYTRLADSPSVQATLADAMNLIDSAWLHMSRSADFVGAAAAAGQQPDMVERTRVRMDSSYACRCLSEAVQLLLTVSGASSLSRAKVIQRYWRDLETAARHPALNGGLSREMYGRALVGSQDQVSPLI</sequence>
<dbReference type="PIRSF" id="PIRSF016578">
    <property type="entry name" value="HsaA"/>
    <property type="match status" value="1"/>
</dbReference>
<dbReference type="Pfam" id="PF08028">
    <property type="entry name" value="Acyl-CoA_dh_2"/>
    <property type="match status" value="1"/>
</dbReference>
<accession>A0ABS9TCL2</accession>
<dbReference type="Proteomes" id="UP001299970">
    <property type="component" value="Unassembled WGS sequence"/>
</dbReference>
<dbReference type="InterPro" id="IPR046373">
    <property type="entry name" value="Acyl-CoA_Oxase/DH_mid-dom_sf"/>
</dbReference>
<dbReference type="Pfam" id="PF02771">
    <property type="entry name" value="Acyl-CoA_dh_N"/>
    <property type="match status" value="1"/>
</dbReference>
<gene>
    <name evidence="4" type="ORF">MMF94_10605</name>
</gene>
<evidence type="ECO:0000256" key="1">
    <source>
        <dbReference type="ARBA" id="ARBA00023002"/>
    </source>
</evidence>
<comment type="caution">
    <text evidence="4">The sequence shown here is derived from an EMBL/GenBank/DDBJ whole genome shotgun (WGS) entry which is preliminary data.</text>
</comment>
<protein>
    <submittedName>
        <fullName evidence="4">Acyl-CoA dehydrogenase family protein</fullName>
    </submittedName>
</protein>
<evidence type="ECO:0000313" key="4">
    <source>
        <dbReference type="EMBL" id="MCH6166133.1"/>
    </source>
</evidence>
<reference evidence="4 5" key="1">
    <citation type="submission" date="2022-03" db="EMBL/GenBank/DDBJ databases">
        <title>Pseudonocardia alaer sp. nov., a novel actinomycete isolated from reed forest soil.</title>
        <authorList>
            <person name="Wang L."/>
        </authorList>
    </citation>
    <scope>NUCLEOTIDE SEQUENCE [LARGE SCALE GENOMIC DNA]</scope>
    <source>
        <strain evidence="4 5">Y-16303</strain>
    </source>
</reference>
<dbReference type="EMBL" id="JAKXMK010000008">
    <property type="protein sequence ID" value="MCH6166133.1"/>
    <property type="molecule type" value="Genomic_DNA"/>
</dbReference>
<dbReference type="RefSeq" id="WP_241036168.1">
    <property type="nucleotide sequence ID" value="NZ_BAAAJF010000020.1"/>
</dbReference>